<reference evidence="4 5" key="1">
    <citation type="submission" date="2024-09" db="EMBL/GenBank/DDBJ databases">
        <title>Chromosome-scale assembly of Riccia sorocarpa.</title>
        <authorList>
            <person name="Paukszto L."/>
        </authorList>
    </citation>
    <scope>NUCLEOTIDE SEQUENCE [LARGE SCALE GENOMIC DNA]</scope>
    <source>
        <strain evidence="4">LP-2024</strain>
        <tissue evidence="4">Aerial parts of the thallus</tissue>
    </source>
</reference>
<dbReference type="InterPro" id="IPR007726">
    <property type="entry name" value="SS18_N"/>
</dbReference>
<sequence>MASFPGTTITTELIQKYLDENKQLILAILDNQNLGKLNECATYQAKLQQNLMYLAAIADAQPQGPQPSSQAVASNAMPAAQQQYMQQQQMTHQSILGQRGGSAQYMGQSQSAPHQSGQQQQSLHSQQGMMSGGNTSLHIMSGESGMGGNGPPSGSSGFGEYGHGKGGVSREGSMQQGVGMRGAGGASDMQTLGGHQASREGGNSGSGHGHGGDESEASYLKGSDEDASGQPVSRPEEVL</sequence>
<name>A0ABD3HKS6_9MARC</name>
<keyword evidence="5" id="KW-1185">Reference proteome</keyword>
<feature type="compositionally biased region" description="Low complexity" evidence="2">
    <location>
        <begin position="107"/>
        <end position="133"/>
    </location>
</feature>
<dbReference type="Pfam" id="PF05030">
    <property type="entry name" value="SSXT"/>
    <property type="match status" value="1"/>
</dbReference>
<evidence type="ECO:0000313" key="4">
    <source>
        <dbReference type="EMBL" id="KAL3692220.1"/>
    </source>
</evidence>
<feature type="compositionally biased region" description="Low complexity" evidence="2">
    <location>
        <begin position="61"/>
        <end position="90"/>
    </location>
</feature>
<feature type="compositionally biased region" description="Gly residues" evidence="2">
    <location>
        <begin position="144"/>
        <end position="169"/>
    </location>
</feature>
<dbReference type="AlphaFoldDB" id="A0ABD3HKS6"/>
<evidence type="ECO:0000313" key="5">
    <source>
        <dbReference type="Proteomes" id="UP001633002"/>
    </source>
</evidence>
<comment type="caution">
    <text evidence="4">The sequence shown here is derived from an EMBL/GenBank/DDBJ whole genome shotgun (WGS) entry which is preliminary data.</text>
</comment>
<proteinExistence type="inferred from homology"/>
<dbReference type="Proteomes" id="UP001633002">
    <property type="component" value="Unassembled WGS sequence"/>
</dbReference>
<feature type="domain" description="SS18 N-terminal" evidence="3">
    <location>
        <begin position="9"/>
        <end position="63"/>
    </location>
</feature>
<protein>
    <recommendedName>
        <fullName evidence="3">SS18 N-terminal domain-containing protein</fullName>
    </recommendedName>
</protein>
<gene>
    <name evidence="4" type="ORF">R1sor_005871</name>
</gene>
<feature type="region of interest" description="Disordered" evidence="2">
    <location>
        <begin position="61"/>
        <end position="239"/>
    </location>
</feature>
<comment type="similarity">
    <text evidence="1">Belongs to the SS18 family.</text>
</comment>
<dbReference type="EMBL" id="JBJQOH010000003">
    <property type="protein sequence ID" value="KAL3692220.1"/>
    <property type="molecule type" value="Genomic_DNA"/>
</dbReference>
<evidence type="ECO:0000259" key="3">
    <source>
        <dbReference type="Pfam" id="PF05030"/>
    </source>
</evidence>
<evidence type="ECO:0000256" key="2">
    <source>
        <dbReference type="SAM" id="MobiDB-lite"/>
    </source>
</evidence>
<accession>A0ABD3HKS6</accession>
<evidence type="ECO:0000256" key="1">
    <source>
        <dbReference type="ARBA" id="ARBA00007945"/>
    </source>
</evidence>
<organism evidence="4 5">
    <name type="scientific">Riccia sorocarpa</name>
    <dbReference type="NCBI Taxonomy" id="122646"/>
    <lineage>
        <taxon>Eukaryota</taxon>
        <taxon>Viridiplantae</taxon>
        <taxon>Streptophyta</taxon>
        <taxon>Embryophyta</taxon>
        <taxon>Marchantiophyta</taxon>
        <taxon>Marchantiopsida</taxon>
        <taxon>Marchantiidae</taxon>
        <taxon>Marchantiales</taxon>
        <taxon>Ricciaceae</taxon>
        <taxon>Riccia</taxon>
    </lineage>
</organism>